<evidence type="ECO:0008006" key="5">
    <source>
        <dbReference type="Google" id="ProtNLM"/>
    </source>
</evidence>
<keyword evidence="4" id="KW-1185">Reference proteome</keyword>
<evidence type="ECO:0000313" key="3">
    <source>
        <dbReference type="EMBL" id="PIK52681.1"/>
    </source>
</evidence>
<dbReference type="Proteomes" id="UP000230750">
    <property type="component" value="Unassembled WGS sequence"/>
</dbReference>
<evidence type="ECO:0000256" key="1">
    <source>
        <dbReference type="SAM" id="MobiDB-lite"/>
    </source>
</evidence>
<accession>A0A2G8KXG4</accession>
<evidence type="ECO:0000256" key="2">
    <source>
        <dbReference type="SAM" id="SignalP"/>
    </source>
</evidence>
<proteinExistence type="predicted"/>
<protein>
    <recommendedName>
        <fullName evidence="5">Secreted protein</fullName>
    </recommendedName>
</protein>
<dbReference type="OrthoDB" id="6086925at2759"/>
<name>A0A2G8KXG4_STIJA</name>
<feature type="compositionally biased region" description="Basic and acidic residues" evidence="1">
    <location>
        <begin position="75"/>
        <end position="93"/>
    </location>
</feature>
<dbReference type="PANTHER" id="PTHR24024">
    <property type="entry name" value="PULMONARY SURFACTANT-ASSOCIATED PROTEIN A"/>
    <property type="match status" value="1"/>
</dbReference>
<keyword evidence="2" id="KW-0732">Signal</keyword>
<sequence length="226" mass="24683">MKLFILSLFLGTVLCAFKISFASSDNEGRIHQNPPKEPAQKEKRPFQPLTLGNAELPLDVNKQGNLAGYGNLRNRRLDDTDEHKESVKIRSTGDDQSNPRSPPGESASGAIYVRWGHHSCPSSSQLVYTVCLATARFAKLIIPGTNVCPSNEWTREYGGYLMSARVHSVHKRSTHVCVDREMQVIPSSDGIPPDTKRDSLNLVEARCSSSGAGGGIPCGPYVMAMN</sequence>
<feature type="chain" id="PRO_5013802390" description="Secreted protein" evidence="2">
    <location>
        <begin position="16"/>
        <end position="226"/>
    </location>
</feature>
<feature type="signal peptide" evidence="2">
    <location>
        <begin position="1"/>
        <end position="15"/>
    </location>
</feature>
<feature type="region of interest" description="Disordered" evidence="1">
    <location>
        <begin position="67"/>
        <end position="108"/>
    </location>
</feature>
<dbReference type="EMBL" id="MRZV01000317">
    <property type="protein sequence ID" value="PIK52681.1"/>
    <property type="molecule type" value="Genomic_DNA"/>
</dbReference>
<organism evidence="3 4">
    <name type="scientific">Stichopus japonicus</name>
    <name type="common">Sea cucumber</name>
    <dbReference type="NCBI Taxonomy" id="307972"/>
    <lineage>
        <taxon>Eukaryota</taxon>
        <taxon>Metazoa</taxon>
        <taxon>Echinodermata</taxon>
        <taxon>Eleutherozoa</taxon>
        <taxon>Echinozoa</taxon>
        <taxon>Holothuroidea</taxon>
        <taxon>Aspidochirotacea</taxon>
        <taxon>Aspidochirotida</taxon>
        <taxon>Stichopodidae</taxon>
        <taxon>Apostichopus</taxon>
    </lineage>
</organism>
<evidence type="ECO:0000313" key="4">
    <source>
        <dbReference type="Proteomes" id="UP000230750"/>
    </source>
</evidence>
<dbReference type="InterPro" id="IPR051077">
    <property type="entry name" value="Ca-dependent_lectin"/>
</dbReference>
<dbReference type="AlphaFoldDB" id="A0A2G8KXG4"/>
<reference evidence="3 4" key="1">
    <citation type="journal article" date="2017" name="PLoS Biol.">
        <title>The sea cucumber genome provides insights into morphological evolution and visceral regeneration.</title>
        <authorList>
            <person name="Zhang X."/>
            <person name="Sun L."/>
            <person name="Yuan J."/>
            <person name="Sun Y."/>
            <person name="Gao Y."/>
            <person name="Zhang L."/>
            <person name="Li S."/>
            <person name="Dai H."/>
            <person name="Hamel J.F."/>
            <person name="Liu C."/>
            <person name="Yu Y."/>
            <person name="Liu S."/>
            <person name="Lin W."/>
            <person name="Guo K."/>
            <person name="Jin S."/>
            <person name="Xu P."/>
            <person name="Storey K.B."/>
            <person name="Huan P."/>
            <person name="Zhang T."/>
            <person name="Zhou Y."/>
            <person name="Zhang J."/>
            <person name="Lin C."/>
            <person name="Li X."/>
            <person name="Xing L."/>
            <person name="Huo D."/>
            <person name="Sun M."/>
            <person name="Wang L."/>
            <person name="Mercier A."/>
            <person name="Li F."/>
            <person name="Yang H."/>
            <person name="Xiang J."/>
        </authorList>
    </citation>
    <scope>NUCLEOTIDE SEQUENCE [LARGE SCALE GENOMIC DNA]</scope>
    <source>
        <strain evidence="3">Shaxun</strain>
        <tissue evidence="3">Muscle</tissue>
    </source>
</reference>
<gene>
    <name evidence="3" type="ORF">BSL78_10415</name>
</gene>
<dbReference type="PANTHER" id="PTHR24024:SF18">
    <property type="entry name" value="SHORT-CHAIN COLLAGEN C4-LIKE"/>
    <property type="match status" value="1"/>
</dbReference>
<comment type="caution">
    <text evidence="3">The sequence shown here is derived from an EMBL/GenBank/DDBJ whole genome shotgun (WGS) entry which is preliminary data.</text>
</comment>
<dbReference type="GO" id="GO:0005615">
    <property type="term" value="C:extracellular space"/>
    <property type="evidence" value="ECO:0007669"/>
    <property type="project" value="TreeGrafter"/>
</dbReference>